<dbReference type="Pfam" id="PF07715">
    <property type="entry name" value="Plug"/>
    <property type="match status" value="1"/>
</dbReference>
<evidence type="ECO:0000256" key="7">
    <source>
        <dbReference type="ARBA" id="ARBA00023136"/>
    </source>
</evidence>
<keyword evidence="4 10" id="KW-0812">Transmembrane</keyword>
<comment type="similarity">
    <text evidence="10 11">Belongs to the TonB-dependent receptor family.</text>
</comment>
<dbReference type="GO" id="GO:0044718">
    <property type="term" value="P:siderophore transmembrane transport"/>
    <property type="evidence" value="ECO:0007669"/>
    <property type="project" value="TreeGrafter"/>
</dbReference>
<reference evidence="16" key="1">
    <citation type="submission" date="2016-10" db="EMBL/GenBank/DDBJ databases">
        <authorList>
            <person name="Varghese N."/>
            <person name="Submissions S."/>
        </authorList>
    </citation>
    <scope>NUCLEOTIDE SEQUENCE [LARGE SCALE GENOMIC DNA]</scope>
    <source>
        <strain evidence="16">CGMCC 1.12402</strain>
    </source>
</reference>
<dbReference type="Pfam" id="PF13715">
    <property type="entry name" value="CarbopepD_reg_2"/>
    <property type="match status" value="1"/>
</dbReference>
<dbReference type="GO" id="GO:0009279">
    <property type="term" value="C:cell outer membrane"/>
    <property type="evidence" value="ECO:0007669"/>
    <property type="project" value="UniProtKB-SubCell"/>
</dbReference>
<dbReference type="InterPro" id="IPR037066">
    <property type="entry name" value="Plug_dom_sf"/>
</dbReference>
<evidence type="ECO:0000256" key="3">
    <source>
        <dbReference type="ARBA" id="ARBA00022452"/>
    </source>
</evidence>
<organism evidence="15 16">
    <name type="scientific">Roseivirga pacifica</name>
    <dbReference type="NCBI Taxonomy" id="1267423"/>
    <lineage>
        <taxon>Bacteria</taxon>
        <taxon>Pseudomonadati</taxon>
        <taxon>Bacteroidota</taxon>
        <taxon>Cytophagia</taxon>
        <taxon>Cytophagales</taxon>
        <taxon>Roseivirgaceae</taxon>
        <taxon>Roseivirga</taxon>
    </lineage>
</organism>
<dbReference type="RefSeq" id="WP_090258665.1">
    <property type="nucleotide sequence ID" value="NZ_FOIR01000002.1"/>
</dbReference>
<keyword evidence="8 15" id="KW-0675">Receptor</keyword>
<dbReference type="EMBL" id="FOIR01000002">
    <property type="protein sequence ID" value="SEW25111.1"/>
    <property type="molecule type" value="Genomic_DNA"/>
</dbReference>
<evidence type="ECO:0000256" key="10">
    <source>
        <dbReference type="PROSITE-ProRule" id="PRU01360"/>
    </source>
</evidence>
<dbReference type="InterPro" id="IPR000531">
    <property type="entry name" value="Beta-barrel_TonB"/>
</dbReference>
<feature type="signal peptide" evidence="12">
    <location>
        <begin position="1"/>
        <end position="20"/>
    </location>
</feature>
<evidence type="ECO:0000256" key="9">
    <source>
        <dbReference type="ARBA" id="ARBA00023237"/>
    </source>
</evidence>
<keyword evidence="16" id="KW-1185">Reference proteome</keyword>
<dbReference type="Proteomes" id="UP000199437">
    <property type="component" value="Unassembled WGS sequence"/>
</dbReference>
<evidence type="ECO:0000256" key="2">
    <source>
        <dbReference type="ARBA" id="ARBA00022448"/>
    </source>
</evidence>
<keyword evidence="7 10" id="KW-0472">Membrane</keyword>
<dbReference type="SUPFAM" id="SSF49464">
    <property type="entry name" value="Carboxypeptidase regulatory domain-like"/>
    <property type="match status" value="1"/>
</dbReference>
<feature type="domain" description="TonB-dependent receptor-like beta-barrel" evidence="13">
    <location>
        <begin position="417"/>
        <end position="858"/>
    </location>
</feature>
<dbReference type="AlphaFoldDB" id="A0A1I0QEU1"/>
<dbReference type="PANTHER" id="PTHR30069:SF29">
    <property type="entry name" value="HEMOGLOBIN AND HEMOGLOBIN-HAPTOGLOBIN-BINDING PROTEIN 1-RELATED"/>
    <property type="match status" value="1"/>
</dbReference>
<keyword evidence="6 11" id="KW-0798">TonB box</keyword>
<evidence type="ECO:0000256" key="11">
    <source>
        <dbReference type="RuleBase" id="RU003357"/>
    </source>
</evidence>
<evidence type="ECO:0000256" key="4">
    <source>
        <dbReference type="ARBA" id="ARBA00022692"/>
    </source>
</evidence>
<dbReference type="InterPro" id="IPR039426">
    <property type="entry name" value="TonB-dep_rcpt-like"/>
</dbReference>
<dbReference type="SUPFAM" id="SSF56935">
    <property type="entry name" value="Porins"/>
    <property type="match status" value="1"/>
</dbReference>
<dbReference type="InterPro" id="IPR008969">
    <property type="entry name" value="CarboxyPept-like_regulatory"/>
</dbReference>
<dbReference type="GeneID" id="99986942"/>
<dbReference type="InterPro" id="IPR012910">
    <property type="entry name" value="Plug_dom"/>
</dbReference>
<keyword evidence="5 12" id="KW-0732">Signal</keyword>
<protein>
    <submittedName>
        <fullName evidence="15">TonB-dependent Receptor Plug Domain</fullName>
    </submittedName>
</protein>
<sequence>MKLRTLLLAFLAGVSFWCHAQSESDYLISGTYDTPVAQFIQESQSKFNIKVYHKPQWFKQARVVGDYSNEPLLNVLNAALAPIDLKVFQYSKTLFVVIPQTAFRPEDAARSEGPIPLDQVITVGSDAAVQGDMATIKGYVADGQTGDPVAGAVVYAISSAKGTTTNEDGYYEMEVPIGQQQFRFSFLGYQNGVAMLDIKSSGTFNMDLYDQVTELNSVTVTAEGPDENVQSVVMGVEKMDIQMVKRMPVLMGEADVVRSLTLLPGVTTVGEGAAGFNVRGGSVGENLILQDGSELFNSSHLFGFFSVFNPDLVEDLTLYKGGGIQADMGGRLSSVLNVNLKEGDKEEFHGRGGIGSLMGRLSLEGPIIKEKSSFSVGGRISYSDWLLKQYNDIDLKKSKAGFNDLNLKISNEISPKDNLNLSGYLSKDYFKLANDTVYTYGTKLGSIGWDHSFSDKFFSYTNASIGQYYSDVEDEEGVNQFEMNAKINYLSASQEFVSNHFDMHELKFGGKVTKYEINQGELRPLPGALNTEEITIPEQNGYEFGFYLADSWTVNEKLSVNAGLRYSMFNNVGPEDVYVYQDGVPMSTGSIIDTLSYGSGESIQKYGGFEPRFSLRYALDETSSIKVGYNRLRQYMHLVSNTAAITPVDVWQMSNSYIRPAVSDQYTIGYFRNFNDNSIEASIELYYKSSDDILDYKGGANLLLNETLETDLLQGEGRAKGIELSLKKTQGRTTGWISYTYSRTELRAISEFPLESVNNGNWYPANYDKPHNLSVVFTHQLTKRITFNANFVYSTGRPITAPTSVYQIGPYRQFPNYSERNQFRIPDYHRLDVSLTIDRGFAKFKKIKSEWNFSIYNVYGRKNAYSIYFSDTSRAYKLAILGFVPSVSYNFIF</sequence>
<keyword evidence="9 10" id="KW-0998">Cell outer membrane</keyword>
<name>A0A1I0QEU1_9BACT</name>
<feature type="domain" description="TonB-dependent receptor plug" evidence="14">
    <location>
        <begin position="254"/>
        <end position="329"/>
    </location>
</feature>
<keyword evidence="3 10" id="KW-1134">Transmembrane beta strand</keyword>
<dbReference type="InterPro" id="IPR036942">
    <property type="entry name" value="Beta-barrel_TonB_sf"/>
</dbReference>
<dbReference type="Gene3D" id="2.60.40.1120">
    <property type="entry name" value="Carboxypeptidase-like, regulatory domain"/>
    <property type="match status" value="1"/>
</dbReference>
<evidence type="ECO:0000259" key="14">
    <source>
        <dbReference type="Pfam" id="PF07715"/>
    </source>
</evidence>
<keyword evidence="2 10" id="KW-0813">Transport</keyword>
<dbReference type="Gene3D" id="2.170.130.10">
    <property type="entry name" value="TonB-dependent receptor, plug domain"/>
    <property type="match status" value="1"/>
</dbReference>
<proteinExistence type="inferred from homology"/>
<gene>
    <name evidence="15" type="ORF">SAMN05216290_2236</name>
</gene>
<dbReference type="STRING" id="1267423.SAMN05216290_2236"/>
<feature type="chain" id="PRO_5011617684" evidence="12">
    <location>
        <begin position="21"/>
        <end position="893"/>
    </location>
</feature>
<dbReference type="PANTHER" id="PTHR30069">
    <property type="entry name" value="TONB-DEPENDENT OUTER MEMBRANE RECEPTOR"/>
    <property type="match status" value="1"/>
</dbReference>
<comment type="subcellular location">
    <subcellularLocation>
        <location evidence="1 10">Cell outer membrane</location>
        <topology evidence="1 10">Multi-pass membrane protein</topology>
    </subcellularLocation>
</comment>
<accession>A0A1I0QEU1</accession>
<dbReference type="Pfam" id="PF00593">
    <property type="entry name" value="TonB_dep_Rec_b-barrel"/>
    <property type="match status" value="1"/>
</dbReference>
<evidence type="ECO:0000313" key="16">
    <source>
        <dbReference type="Proteomes" id="UP000199437"/>
    </source>
</evidence>
<evidence type="ECO:0000256" key="8">
    <source>
        <dbReference type="ARBA" id="ARBA00023170"/>
    </source>
</evidence>
<evidence type="ECO:0000259" key="13">
    <source>
        <dbReference type="Pfam" id="PF00593"/>
    </source>
</evidence>
<evidence type="ECO:0000256" key="5">
    <source>
        <dbReference type="ARBA" id="ARBA00022729"/>
    </source>
</evidence>
<dbReference type="OrthoDB" id="9758870at2"/>
<evidence type="ECO:0000313" key="15">
    <source>
        <dbReference type="EMBL" id="SEW25111.1"/>
    </source>
</evidence>
<evidence type="ECO:0000256" key="6">
    <source>
        <dbReference type="ARBA" id="ARBA00023077"/>
    </source>
</evidence>
<evidence type="ECO:0000256" key="12">
    <source>
        <dbReference type="SAM" id="SignalP"/>
    </source>
</evidence>
<dbReference type="GO" id="GO:0015344">
    <property type="term" value="F:siderophore uptake transmembrane transporter activity"/>
    <property type="evidence" value="ECO:0007669"/>
    <property type="project" value="TreeGrafter"/>
</dbReference>
<dbReference type="Gene3D" id="2.40.170.20">
    <property type="entry name" value="TonB-dependent receptor, beta-barrel domain"/>
    <property type="match status" value="1"/>
</dbReference>
<dbReference type="PROSITE" id="PS52016">
    <property type="entry name" value="TONB_DEPENDENT_REC_3"/>
    <property type="match status" value="1"/>
</dbReference>
<evidence type="ECO:0000256" key="1">
    <source>
        <dbReference type="ARBA" id="ARBA00004571"/>
    </source>
</evidence>